<feature type="transmembrane region" description="Helical" evidence="1">
    <location>
        <begin position="12"/>
        <end position="34"/>
    </location>
</feature>
<evidence type="ECO:0000313" key="2">
    <source>
        <dbReference type="EMBL" id="EKO32161.1"/>
    </source>
</evidence>
<keyword evidence="1" id="KW-1133">Transmembrane helix</keyword>
<evidence type="ECO:0000313" key="3">
    <source>
        <dbReference type="Proteomes" id="UP000006329"/>
    </source>
</evidence>
<feature type="transmembrane region" description="Helical" evidence="1">
    <location>
        <begin position="158"/>
        <end position="177"/>
    </location>
</feature>
<feature type="transmembrane region" description="Helical" evidence="1">
    <location>
        <begin position="335"/>
        <end position="354"/>
    </location>
</feature>
<dbReference type="InterPro" id="IPR051533">
    <property type="entry name" value="WaaL-like"/>
</dbReference>
<dbReference type="AlphaFoldDB" id="A0A0E2B9W2"/>
<feature type="transmembrane region" description="Helical" evidence="1">
    <location>
        <begin position="40"/>
        <end position="71"/>
    </location>
</feature>
<reference evidence="2" key="1">
    <citation type="submission" date="2012-10" db="EMBL/GenBank/DDBJ databases">
        <authorList>
            <person name="Harkins D.M."/>
            <person name="Durkin A.S."/>
            <person name="Brinkac L.M."/>
            <person name="Haft D.H."/>
            <person name="Selengut J.D."/>
            <person name="Sanka R."/>
            <person name="DePew J."/>
            <person name="Purushe J."/>
            <person name="Matthias M.A."/>
            <person name="Vinetz J.M."/>
            <person name="Sutton G.G."/>
            <person name="Nierman W.C."/>
            <person name="Fouts D.E."/>
        </authorList>
    </citation>
    <scope>NUCLEOTIDE SEQUENCE [LARGE SCALE GENOMIC DNA]</scope>
    <source>
        <strain evidence="2">MOR084</strain>
    </source>
</reference>
<feature type="transmembrane region" description="Helical" evidence="1">
    <location>
        <begin position="442"/>
        <end position="466"/>
    </location>
</feature>
<organism evidence="2 3">
    <name type="scientific">Leptospira santarosai str. MOR084</name>
    <dbReference type="NCBI Taxonomy" id="1049984"/>
    <lineage>
        <taxon>Bacteria</taxon>
        <taxon>Pseudomonadati</taxon>
        <taxon>Spirochaetota</taxon>
        <taxon>Spirochaetia</taxon>
        <taxon>Leptospirales</taxon>
        <taxon>Leptospiraceae</taxon>
        <taxon>Leptospira</taxon>
    </lineage>
</organism>
<comment type="caution">
    <text evidence="2">The sequence shown here is derived from an EMBL/GenBank/DDBJ whole genome shotgun (WGS) entry which is preliminary data.</text>
</comment>
<feature type="transmembrane region" description="Helical" evidence="1">
    <location>
        <begin position="268"/>
        <end position="290"/>
    </location>
</feature>
<dbReference type="Proteomes" id="UP000006329">
    <property type="component" value="Unassembled WGS sequence"/>
</dbReference>
<feature type="transmembrane region" description="Helical" evidence="1">
    <location>
        <begin position="503"/>
        <end position="522"/>
    </location>
</feature>
<keyword evidence="1" id="KW-0472">Membrane</keyword>
<feature type="transmembrane region" description="Helical" evidence="1">
    <location>
        <begin position="363"/>
        <end position="385"/>
    </location>
</feature>
<accession>A0A0E2B9W2</accession>
<dbReference type="PANTHER" id="PTHR37422:SF13">
    <property type="entry name" value="LIPOPOLYSACCHARIDE BIOSYNTHESIS PROTEIN PA4999-RELATED"/>
    <property type="match status" value="1"/>
</dbReference>
<feature type="transmembrane region" description="Helical" evidence="1">
    <location>
        <begin position="197"/>
        <end position="215"/>
    </location>
</feature>
<protein>
    <submittedName>
        <fullName evidence="2">Membrane protein</fullName>
    </submittedName>
</protein>
<dbReference type="PANTHER" id="PTHR37422">
    <property type="entry name" value="TEICHURONIC ACID BIOSYNTHESIS PROTEIN TUAE"/>
    <property type="match status" value="1"/>
</dbReference>
<feature type="transmembrane region" description="Helical" evidence="1">
    <location>
        <begin position="534"/>
        <end position="552"/>
    </location>
</feature>
<name>A0A0E2B9W2_9LEPT</name>
<feature type="transmembrane region" description="Helical" evidence="1">
    <location>
        <begin position="311"/>
        <end position="329"/>
    </location>
</feature>
<keyword evidence="1" id="KW-0812">Transmembrane</keyword>
<sequence length="696" mass="80807">MKNWIRSRFLTTSFGSFFWIVFGILLILPLLSFYPWKFRIVFVFLFVCFAVLDVLFPLVATFFLAASGIVFGNHPGGRFLELQDCLWIFWCVRGIVENYFRGSGIFTDAFWKHPIGILLLLFFGAGVLSLIANPDLFFDFRFYQKGWFWFLHSTELEPAYPIKLLLLGILFLFGLIARKNWLGDISGSSAVNPVYRVFASGVVVGMIVSITVGWLEYFSPEVKSILDFYHKWLDGYKFSAIPHSLIPFLKRFLPKFGIQSLFWNRSWFSIYLISGLPFLFYCVFAGSENFKIGIFKKSKVFEGGAISYRSGWFLLSVVLLVFGATFFWIGARGGIFSFVTFCVLSVFILPFFLVKNRNTSRMFAAILASHFVMMGILFPLSVIWMRVGPMDPERFSHFLAGLTLGIGKPLLGGGFESYGWYNECCLNPEGRSSTYHTTHNQFLQIFSGLGITGLAFYSLLWCFLFYELLKFRKNDRSVLVSSVFFSSVAAVFVYSFFQEWFYLRVVYFQWIALFPFFTERSAVKVRFRFHRKNITILLCLILVLLFGSWFLFPTKTFRSGIYFPPKGRGYKAWILEGNGKMSLASRPELYLITPNREMDRRSTLSISVSGGYRKIHPRTIKGLKEEYLAFRTVKGKNILKTECTLRQKTDPFRTLNFWSRRPLDPEPRKICSQIRIRKKVDLLPKKVLRKRFKKRS</sequence>
<evidence type="ECO:0000256" key="1">
    <source>
        <dbReference type="SAM" id="Phobius"/>
    </source>
</evidence>
<dbReference type="RefSeq" id="WP_004485223.1">
    <property type="nucleotide sequence ID" value="NZ_AHON02000078.1"/>
</dbReference>
<keyword evidence="3" id="KW-1185">Reference proteome</keyword>
<feature type="transmembrane region" description="Helical" evidence="1">
    <location>
        <begin position="478"/>
        <end position="497"/>
    </location>
</feature>
<gene>
    <name evidence="2" type="ORF">LEP1GSC179_4066</name>
</gene>
<dbReference type="EMBL" id="AHON02000078">
    <property type="protein sequence ID" value="EKO32161.1"/>
    <property type="molecule type" value="Genomic_DNA"/>
</dbReference>
<proteinExistence type="predicted"/>
<feature type="transmembrane region" description="Helical" evidence="1">
    <location>
        <begin position="115"/>
        <end position="138"/>
    </location>
</feature>